<sequence>MSRAPIPISSIIIIINILYQSPHTPYLPLTSPHNPHHHHPRQLTLPHTLTTPSKPSSQITHPRD</sequence>
<protein>
    <submittedName>
        <fullName evidence="1">Uncharacterized protein</fullName>
    </submittedName>
</protein>
<reference evidence="1 2" key="1">
    <citation type="journal article" date="2019" name="Nat. Ecol. Evol.">
        <title>Megaphylogeny resolves global patterns of mushroom evolution.</title>
        <authorList>
            <person name="Varga T."/>
            <person name="Krizsan K."/>
            <person name="Foldi C."/>
            <person name="Dima B."/>
            <person name="Sanchez-Garcia M."/>
            <person name="Sanchez-Ramirez S."/>
            <person name="Szollosi G.J."/>
            <person name="Szarkandi J.G."/>
            <person name="Papp V."/>
            <person name="Albert L."/>
            <person name="Andreopoulos W."/>
            <person name="Angelini C."/>
            <person name="Antonin V."/>
            <person name="Barry K.W."/>
            <person name="Bougher N.L."/>
            <person name="Buchanan P."/>
            <person name="Buyck B."/>
            <person name="Bense V."/>
            <person name="Catcheside P."/>
            <person name="Chovatia M."/>
            <person name="Cooper J."/>
            <person name="Damon W."/>
            <person name="Desjardin D."/>
            <person name="Finy P."/>
            <person name="Geml J."/>
            <person name="Haridas S."/>
            <person name="Hughes K."/>
            <person name="Justo A."/>
            <person name="Karasinski D."/>
            <person name="Kautmanova I."/>
            <person name="Kiss B."/>
            <person name="Kocsube S."/>
            <person name="Kotiranta H."/>
            <person name="LaButti K.M."/>
            <person name="Lechner B.E."/>
            <person name="Liimatainen K."/>
            <person name="Lipzen A."/>
            <person name="Lukacs Z."/>
            <person name="Mihaltcheva S."/>
            <person name="Morgado L.N."/>
            <person name="Niskanen T."/>
            <person name="Noordeloos M.E."/>
            <person name="Ohm R.A."/>
            <person name="Ortiz-Santana B."/>
            <person name="Ovrebo C."/>
            <person name="Racz N."/>
            <person name="Riley R."/>
            <person name="Savchenko A."/>
            <person name="Shiryaev A."/>
            <person name="Soop K."/>
            <person name="Spirin V."/>
            <person name="Szebenyi C."/>
            <person name="Tomsovsky M."/>
            <person name="Tulloss R.E."/>
            <person name="Uehling J."/>
            <person name="Grigoriev I.V."/>
            <person name="Vagvolgyi C."/>
            <person name="Papp T."/>
            <person name="Martin F.M."/>
            <person name="Miettinen O."/>
            <person name="Hibbett D.S."/>
            <person name="Nagy L.G."/>
        </authorList>
    </citation>
    <scope>NUCLEOTIDE SEQUENCE [LARGE SCALE GENOMIC DNA]</scope>
    <source>
        <strain evidence="1 2">NL-1719</strain>
    </source>
</reference>
<accession>A0ACD3APW5</accession>
<evidence type="ECO:0000313" key="1">
    <source>
        <dbReference type="EMBL" id="TFK67677.1"/>
    </source>
</evidence>
<feature type="non-terminal residue" evidence="1">
    <location>
        <position position="64"/>
    </location>
</feature>
<keyword evidence="2" id="KW-1185">Reference proteome</keyword>
<proteinExistence type="predicted"/>
<dbReference type="Proteomes" id="UP000308600">
    <property type="component" value="Unassembled WGS sequence"/>
</dbReference>
<dbReference type="EMBL" id="ML208370">
    <property type="protein sequence ID" value="TFK67677.1"/>
    <property type="molecule type" value="Genomic_DNA"/>
</dbReference>
<gene>
    <name evidence="1" type="ORF">BDN72DRAFT_842763</name>
</gene>
<evidence type="ECO:0000313" key="2">
    <source>
        <dbReference type="Proteomes" id="UP000308600"/>
    </source>
</evidence>
<name>A0ACD3APW5_9AGAR</name>
<organism evidence="1 2">
    <name type="scientific">Pluteus cervinus</name>
    <dbReference type="NCBI Taxonomy" id="181527"/>
    <lineage>
        <taxon>Eukaryota</taxon>
        <taxon>Fungi</taxon>
        <taxon>Dikarya</taxon>
        <taxon>Basidiomycota</taxon>
        <taxon>Agaricomycotina</taxon>
        <taxon>Agaricomycetes</taxon>
        <taxon>Agaricomycetidae</taxon>
        <taxon>Agaricales</taxon>
        <taxon>Pluteineae</taxon>
        <taxon>Pluteaceae</taxon>
        <taxon>Pluteus</taxon>
    </lineage>
</organism>